<evidence type="ECO:0000256" key="1">
    <source>
        <dbReference type="SAM" id="Phobius"/>
    </source>
</evidence>
<keyword evidence="1" id="KW-0812">Transmembrane</keyword>
<dbReference type="AlphaFoldDB" id="A0A346Y0U8"/>
<keyword evidence="1" id="KW-1133">Transmembrane helix</keyword>
<gene>
    <name evidence="2" type="ORF">DVS28_a3420</name>
</gene>
<keyword evidence="3" id="KW-1185">Reference proteome</keyword>
<evidence type="ECO:0000313" key="3">
    <source>
        <dbReference type="Proteomes" id="UP000264006"/>
    </source>
</evidence>
<name>A0A346Y0U8_9ACTN</name>
<protein>
    <submittedName>
        <fullName evidence="2">Uncharacterized protein</fullName>
    </submittedName>
</protein>
<dbReference type="EMBL" id="CP031165">
    <property type="protein sequence ID" value="AXV08095.1"/>
    <property type="molecule type" value="Genomic_DNA"/>
</dbReference>
<evidence type="ECO:0000313" key="2">
    <source>
        <dbReference type="EMBL" id="AXV08095.1"/>
    </source>
</evidence>
<dbReference type="KEGG" id="euz:DVS28_a3420"/>
<reference evidence="2 3" key="1">
    <citation type="submission" date="2018-09" db="EMBL/GenBank/DDBJ databases">
        <title>Complete genome sequence of Euzebya sp. DY32-46 isolated from seawater of Pacific Ocean.</title>
        <authorList>
            <person name="Xu L."/>
            <person name="Wu Y.-H."/>
            <person name="Xu X.-W."/>
        </authorList>
    </citation>
    <scope>NUCLEOTIDE SEQUENCE [LARGE SCALE GENOMIC DNA]</scope>
    <source>
        <strain evidence="2 3">DY32-46</strain>
    </source>
</reference>
<proteinExistence type="predicted"/>
<keyword evidence="1" id="KW-0472">Membrane</keyword>
<dbReference type="Proteomes" id="UP000264006">
    <property type="component" value="Chromosome"/>
</dbReference>
<organism evidence="2 3">
    <name type="scientific">Euzebya pacifica</name>
    <dbReference type="NCBI Taxonomy" id="1608957"/>
    <lineage>
        <taxon>Bacteria</taxon>
        <taxon>Bacillati</taxon>
        <taxon>Actinomycetota</taxon>
        <taxon>Nitriliruptoria</taxon>
        <taxon>Euzebyales</taxon>
    </lineage>
</organism>
<accession>A0A346Y0U8</accession>
<sequence>MGFNATRKYRDAKWRDISLLIAAIVIVGGLLAWAVGVF</sequence>
<feature type="transmembrane region" description="Helical" evidence="1">
    <location>
        <begin position="17"/>
        <end position="36"/>
    </location>
</feature>